<dbReference type="PANTHER" id="PTHR34351:SF1">
    <property type="entry name" value="SLR1927 PROTEIN"/>
    <property type="match status" value="1"/>
</dbReference>
<evidence type="ECO:0000313" key="8">
    <source>
        <dbReference type="EMBL" id="CAB5064029.1"/>
    </source>
</evidence>
<dbReference type="EMBL" id="CAFBOG010000018">
    <property type="protein sequence ID" value="CAB4970239.1"/>
    <property type="molecule type" value="Genomic_DNA"/>
</dbReference>
<feature type="transmembrane region" description="Helical" evidence="2">
    <location>
        <begin position="30"/>
        <end position="49"/>
    </location>
</feature>
<keyword evidence="2" id="KW-0472">Membrane</keyword>
<organism evidence="4">
    <name type="scientific">freshwater metagenome</name>
    <dbReference type="NCBI Taxonomy" id="449393"/>
    <lineage>
        <taxon>unclassified sequences</taxon>
        <taxon>metagenomes</taxon>
        <taxon>ecological metagenomes</taxon>
    </lineage>
</organism>
<evidence type="ECO:0000256" key="2">
    <source>
        <dbReference type="SAM" id="Phobius"/>
    </source>
</evidence>
<feature type="transmembrane region" description="Helical" evidence="2">
    <location>
        <begin position="7"/>
        <end position="24"/>
    </location>
</feature>
<keyword evidence="2" id="KW-1133">Transmembrane helix</keyword>
<name>A0A6J6NMC1_9ZZZZ</name>
<sequence>MRLTQRGAAVLATSPVLGLAAWLLGLPEAAVLSACAALLVLVAAVWTKARAAVVDVQRSILPTRPRVGEPCRVQLQILNTGSRSTAPLLLTERIEAVDSLRIQIAPVPSGEQSMTSYIFPTHVRGRQVVLPTTVQVEDPFGLLRSTRPAGTETRVLVLPKLWPLSPLLAVLGQENMTPSHAAAFISRPAEEFAGLREYLPGDDLRRIHWPTTARTGRPVMRQFELPLQHRTTVLLDLMSSASFERSVSAAASVVALEAEQGGLIRLVTTAAQSVALSGIEFVNAADQFDQLQDRLAQVAQSPKAVSIQSLLQLLDAQDGGRLVICAGSMTSTDLDVIQRGSRQFSSRVLLTSSGSEQKQSTSDQSPQQQGWLHIDWPDGSALNRVWDQATRSAAGAKQ</sequence>
<dbReference type="PANTHER" id="PTHR34351">
    <property type="entry name" value="SLR1927 PROTEIN-RELATED"/>
    <property type="match status" value="1"/>
</dbReference>
<dbReference type="EMBL" id="CAEZXS010000011">
    <property type="protein sequence ID" value="CAB4687282.1"/>
    <property type="molecule type" value="Genomic_DNA"/>
</dbReference>
<keyword evidence="2" id="KW-0812">Transmembrane</keyword>
<dbReference type="EMBL" id="CAFBPW010000019">
    <property type="protein sequence ID" value="CAB5027173.1"/>
    <property type="molecule type" value="Genomic_DNA"/>
</dbReference>
<evidence type="ECO:0000313" key="7">
    <source>
        <dbReference type="EMBL" id="CAB5027173.1"/>
    </source>
</evidence>
<feature type="domain" description="DUF58" evidence="3">
    <location>
        <begin position="195"/>
        <end position="265"/>
    </location>
</feature>
<dbReference type="EMBL" id="CAFAAQ010000002">
    <property type="protein sequence ID" value="CAB4793216.1"/>
    <property type="molecule type" value="Genomic_DNA"/>
</dbReference>
<evidence type="ECO:0000256" key="1">
    <source>
        <dbReference type="SAM" id="MobiDB-lite"/>
    </source>
</evidence>
<feature type="compositionally biased region" description="Polar residues" evidence="1">
    <location>
        <begin position="352"/>
        <end position="370"/>
    </location>
</feature>
<evidence type="ECO:0000313" key="4">
    <source>
        <dbReference type="EMBL" id="CAB4687282.1"/>
    </source>
</evidence>
<dbReference type="EMBL" id="CAFBQW010000037">
    <property type="protein sequence ID" value="CAB5064029.1"/>
    <property type="molecule type" value="Genomic_DNA"/>
</dbReference>
<feature type="region of interest" description="Disordered" evidence="1">
    <location>
        <begin position="352"/>
        <end position="373"/>
    </location>
</feature>
<evidence type="ECO:0000259" key="3">
    <source>
        <dbReference type="Pfam" id="PF01882"/>
    </source>
</evidence>
<evidence type="ECO:0000313" key="6">
    <source>
        <dbReference type="EMBL" id="CAB4970239.1"/>
    </source>
</evidence>
<reference evidence="4" key="1">
    <citation type="submission" date="2020-05" db="EMBL/GenBank/DDBJ databases">
        <authorList>
            <person name="Chiriac C."/>
            <person name="Salcher M."/>
            <person name="Ghai R."/>
            <person name="Kavagutti S V."/>
        </authorList>
    </citation>
    <scope>NUCLEOTIDE SEQUENCE</scope>
</reference>
<accession>A0A6J6NMC1</accession>
<evidence type="ECO:0000313" key="5">
    <source>
        <dbReference type="EMBL" id="CAB4793216.1"/>
    </source>
</evidence>
<dbReference type="AlphaFoldDB" id="A0A6J6NMC1"/>
<dbReference type="Pfam" id="PF01882">
    <property type="entry name" value="DUF58"/>
    <property type="match status" value="1"/>
</dbReference>
<protein>
    <submittedName>
        <fullName evidence="4">Unannotated protein</fullName>
    </submittedName>
</protein>
<proteinExistence type="predicted"/>
<dbReference type="InterPro" id="IPR002881">
    <property type="entry name" value="DUF58"/>
</dbReference>
<gene>
    <name evidence="4" type="ORF">UFOPK2582_00186</name>
    <name evidence="5" type="ORF">UFOPK3046_00060</name>
    <name evidence="6" type="ORF">UFOPK3914_00335</name>
    <name evidence="7" type="ORF">UFOPK4173_00301</name>
    <name evidence="8" type="ORF">UFOPK4354_00504</name>
</gene>